<dbReference type="InterPro" id="IPR040521">
    <property type="entry name" value="KDZ"/>
</dbReference>
<feature type="compositionally biased region" description="Low complexity" evidence="1">
    <location>
        <begin position="1"/>
        <end position="19"/>
    </location>
</feature>
<dbReference type="PANTHER" id="PTHR33096">
    <property type="entry name" value="CXC2 DOMAIN-CONTAINING PROTEIN"/>
    <property type="match status" value="1"/>
</dbReference>
<evidence type="ECO:0008006" key="4">
    <source>
        <dbReference type="Google" id="ProtNLM"/>
    </source>
</evidence>
<evidence type="ECO:0000313" key="3">
    <source>
        <dbReference type="Proteomes" id="UP000836404"/>
    </source>
</evidence>
<dbReference type="Pfam" id="PF18758">
    <property type="entry name" value="KDZ"/>
    <property type="match status" value="1"/>
</dbReference>
<protein>
    <recommendedName>
        <fullName evidence="4">CxC1-like cysteine cluster associated with KDZ transposases domain-containing protein</fullName>
    </recommendedName>
</protein>
<name>A0A9N8QHA1_9BASI</name>
<accession>A0A9N8QHA1</accession>
<reference evidence="2 3" key="1">
    <citation type="submission" date="2020-10" db="EMBL/GenBank/DDBJ databases">
        <authorList>
            <person name="Sedaghatjoo S."/>
        </authorList>
    </citation>
    <scope>NUCLEOTIDE SEQUENCE [LARGE SCALE GENOMIC DNA]</scope>
    <source>
        <strain evidence="2 3">LLFL</strain>
    </source>
</reference>
<feature type="region of interest" description="Disordered" evidence="1">
    <location>
        <begin position="107"/>
        <end position="136"/>
    </location>
</feature>
<feature type="region of interest" description="Disordered" evidence="1">
    <location>
        <begin position="1"/>
        <end position="24"/>
    </location>
</feature>
<evidence type="ECO:0000256" key="1">
    <source>
        <dbReference type="SAM" id="MobiDB-lite"/>
    </source>
</evidence>
<keyword evidence="3" id="KW-1185">Reference proteome</keyword>
<evidence type="ECO:0000313" key="2">
    <source>
        <dbReference type="EMBL" id="CAD6936562.1"/>
    </source>
</evidence>
<organism evidence="2 3">
    <name type="scientific">Tilletia laevis</name>
    <dbReference type="NCBI Taxonomy" id="157183"/>
    <lineage>
        <taxon>Eukaryota</taxon>
        <taxon>Fungi</taxon>
        <taxon>Dikarya</taxon>
        <taxon>Basidiomycota</taxon>
        <taxon>Ustilaginomycotina</taxon>
        <taxon>Exobasidiomycetes</taxon>
        <taxon>Tilletiales</taxon>
        <taxon>Tilletiaceae</taxon>
        <taxon>Tilletia</taxon>
    </lineage>
</organism>
<proteinExistence type="predicted"/>
<gene>
    <name evidence="2" type="ORF">JKILLFL_G7808</name>
</gene>
<dbReference type="Proteomes" id="UP000836404">
    <property type="component" value="Unassembled WGS sequence"/>
</dbReference>
<dbReference type="PANTHER" id="PTHR33096:SF1">
    <property type="entry name" value="CXC1-LIKE CYSTEINE CLUSTER ASSOCIATED WITH KDZ TRANSPOSASES DOMAIN-CONTAINING PROTEIN"/>
    <property type="match status" value="1"/>
</dbReference>
<dbReference type="EMBL" id="CAJHJF010003591">
    <property type="protein sequence ID" value="CAD6936562.1"/>
    <property type="molecule type" value="Genomic_DNA"/>
</dbReference>
<sequence>MPFQSHSQRLSRLQSVLPQPTSHMIPARKPRRLTRRRRRDELDADGADCYTADSEQLYGSTISEPAMNMAHNDLPTFSDPYALQRASHQVQEFMDLYDGNNDDYGDGPGFGFVEDYGNDGSGSRYPQSDPSDEYDSDEGAVDIHGNPILVQNFNPRRCPLPRSNKETTRRRFAAWHQASNVIFKTAYDTDPTPRFPALPVISCDCPLDAPRHSLSIIHVYDIGKPMVVAGRTCSLIKSLISIGFFPSSPSAPRVAFTIRLLRLYQTLLNQVGMPANNMAATVQTLMRLEPTFQRSYSALTTGDVLRRQLSSAVTWMTVVERYAQQMATEVARWTPSRPSLVDDDLHLTLYDLIESCPACFQAFATPTRLDSQTLRSQLPHDAADLIHPRVGTWPAPTFGLDRDSPQVIVAIDGNFTQKRRRRADVINAQPMPPRRFLSARQSIAAERAWQNALGNDPDKESCVASIRAIDHASAHNARTPFDVNGVMGVCCRNDIPLVLCDITTPGERHFYATALIGALAEAIPQLRHLGVVYDLGCRFDPSTRVRNLIGPSLKITWTVPLFHVYGHTYSWQVRYSPRNVLGYGLTDGEGMERVWSGLRNLITSTRSMRAGDRRFSLEERCLHLATERRMNLFKFIRSKRSKINQVIEEARLPLPSANTSTDGANSTITVVSLISQSLLRVMSEIRLLSALVRDRPANTSRGTKTTVRLQLSLKTESVSARKLMKRLNTALSTHFQALGRYPPVLEWDTLLKGEQFKLVEHWACADNPSLDDLPWWTNPSTAKAINAFEELLRAVEENERLEHERSSALAWIDNRIMRTGELRHTHSVYRDEHTRATALKNYWLGSAPAEDILFPSGVPIDHNTLSSDQADEVEVDIDVELEAQVARLAT</sequence>
<dbReference type="AlphaFoldDB" id="A0A9N8QHA1"/>
<comment type="caution">
    <text evidence="2">The sequence shown here is derived from an EMBL/GenBank/DDBJ whole genome shotgun (WGS) entry which is preliminary data.</text>
</comment>